<dbReference type="Gene3D" id="1.10.10.10">
    <property type="entry name" value="Winged helix-like DNA-binding domain superfamily/Winged helix DNA-binding domain"/>
    <property type="match status" value="1"/>
</dbReference>
<proteinExistence type="predicted"/>
<dbReference type="PANTHER" id="PTHR43649:SF30">
    <property type="entry name" value="ABC TRANSPORTER SUBSTRATE-BINDING PROTEIN"/>
    <property type="match status" value="1"/>
</dbReference>
<dbReference type="Pfam" id="PF00392">
    <property type="entry name" value="GntR"/>
    <property type="match status" value="1"/>
</dbReference>
<keyword evidence="1" id="KW-0805">Transcription regulation</keyword>
<dbReference type="PROSITE" id="PS50949">
    <property type="entry name" value="HTH_GNTR"/>
    <property type="match status" value="1"/>
</dbReference>
<accession>A0A5R9GAF7</accession>
<dbReference type="SUPFAM" id="SSF53850">
    <property type="entry name" value="Periplasmic binding protein-like II"/>
    <property type="match status" value="1"/>
</dbReference>
<dbReference type="SUPFAM" id="SSF46785">
    <property type="entry name" value="Winged helix' DNA-binding domain"/>
    <property type="match status" value="1"/>
</dbReference>
<evidence type="ECO:0000313" key="5">
    <source>
        <dbReference type="EMBL" id="TLS52039.1"/>
    </source>
</evidence>
<evidence type="ECO:0000256" key="3">
    <source>
        <dbReference type="ARBA" id="ARBA00023163"/>
    </source>
</evidence>
<evidence type="ECO:0000256" key="1">
    <source>
        <dbReference type="ARBA" id="ARBA00023015"/>
    </source>
</evidence>
<evidence type="ECO:0000259" key="4">
    <source>
        <dbReference type="PROSITE" id="PS50949"/>
    </source>
</evidence>
<dbReference type="InterPro" id="IPR006059">
    <property type="entry name" value="SBP"/>
</dbReference>
<dbReference type="InterPro" id="IPR036388">
    <property type="entry name" value="WH-like_DNA-bd_sf"/>
</dbReference>
<sequence>MDITRGFGRMAKKTDQRTFQAKVKQFVEALKEDIASGVYRPGDFLPSEETLSRQFDLSNRSIRHGLDQLVQEGLIVKQPRVGNRVASNTIVKVAYRDSLIRDVEFERLLALFHTRYPTIRIQLVRTGVFPSFADGMTPYLDYGQADIVLMNHFDFRDMLESGRLDRLEPVQPIEGGYDKLNGAFQADGVQYALPFLYSPVVLCYNPEHFREVGVNEPVSGWTWDDLRFAAGKLSGGGRRIGFFYHLLSINRWLVFLLQNGIQFTQKNDGGYEVDLPLLMDSFRFSRDLLFKSNGIPVFASETEEEVMQIFREGRASMLLATYFSLNDLIKDNIAFEIAPLPQGKSDQTLLLTTGWAINRASNEKEAALQFVHFLSSPEAQDFVRHTSLSLPALKVPFDSARDECVNRRPSRFDLHHEIASTYRLHSELMFPLNRLYALRNALKLYWFGLKDETIILEEVKALLAPDWKADNESRFD</sequence>
<dbReference type="InterPro" id="IPR000524">
    <property type="entry name" value="Tscrpt_reg_HTH_GntR"/>
</dbReference>
<reference evidence="5 6" key="1">
    <citation type="submission" date="2019-05" db="EMBL/GenBank/DDBJ databases">
        <authorList>
            <person name="Narsing Rao M.P."/>
            <person name="Li W.J."/>
        </authorList>
    </citation>
    <scope>NUCLEOTIDE SEQUENCE [LARGE SCALE GENOMIC DNA]</scope>
    <source>
        <strain evidence="5 6">SYSU_K30003</strain>
    </source>
</reference>
<dbReference type="Pfam" id="PF01547">
    <property type="entry name" value="SBP_bac_1"/>
    <property type="match status" value="1"/>
</dbReference>
<dbReference type="AlphaFoldDB" id="A0A5R9GAF7"/>
<dbReference type="Gene3D" id="3.40.190.10">
    <property type="entry name" value="Periplasmic binding protein-like II"/>
    <property type="match status" value="1"/>
</dbReference>
<dbReference type="SMART" id="SM00345">
    <property type="entry name" value="HTH_GNTR"/>
    <property type="match status" value="1"/>
</dbReference>
<keyword evidence="3" id="KW-0804">Transcription</keyword>
<organism evidence="5 6">
    <name type="scientific">Paenibacillus antri</name>
    <dbReference type="NCBI Taxonomy" id="2582848"/>
    <lineage>
        <taxon>Bacteria</taxon>
        <taxon>Bacillati</taxon>
        <taxon>Bacillota</taxon>
        <taxon>Bacilli</taxon>
        <taxon>Bacillales</taxon>
        <taxon>Paenibacillaceae</taxon>
        <taxon>Paenibacillus</taxon>
    </lineage>
</organism>
<name>A0A5R9GAF7_9BACL</name>
<dbReference type="PANTHER" id="PTHR43649">
    <property type="entry name" value="ARABINOSE-BINDING PROTEIN-RELATED"/>
    <property type="match status" value="1"/>
</dbReference>
<keyword evidence="6" id="KW-1185">Reference proteome</keyword>
<gene>
    <name evidence="5" type="ORF">FE782_11720</name>
</gene>
<dbReference type="GO" id="GO:0003677">
    <property type="term" value="F:DNA binding"/>
    <property type="evidence" value="ECO:0007669"/>
    <property type="project" value="UniProtKB-KW"/>
</dbReference>
<keyword evidence="2" id="KW-0238">DNA-binding</keyword>
<dbReference type="Proteomes" id="UP000309676">
    <property type="component" value="Unassembled WGS sequence"/>
</dbReference>
<comment type="caution">
    <text evidence="5">The sequence shown here is derived from an EMBL/GenBank/DDBJ whole genome shotgun (WGS) entry which is preliminary data.</text>
</comment>
<feature type="domain" description="HTH gntR-type" evidence="4">
    <location>
        <begin position="20"/>
        <end position="88"/>
    </location>
</feature>
<dbReference type="EMBL" id="VCIW01000006">
    <property type="protein sequence ID" value="TLS52039.1"/>
    <property type="molecule type" value="Genomic_DNA"/>
</dbReference>
<evidence type="ECO:0000256" key="2">
    <source>
        <dbReference type="ARBA" id="ARBA00023125"/>
    </source>
</evidence>
<dbReference type="GO" id="GO:0003700">
    <property type="term" value="F:DNA-binding transcription factor activity"/>
    <property type="evidence" value="ECO:0007669"/>
    <property type="project" value="InterPro"/>
</dbReference>
<evidence type="ECO:0000313" key="6">
    <source>
        <dbReference type="Proteomes" id="UP000309676"/>
    </source>
</evidence>
<dbReference type="InterPro" id="IPR036390">
    <property type="entry name" value="WH_DNA-bd_sf"/>
</dbReference>
<dbReference type="CDD" id="cd07377">
    <property type="entry name" value="WHTH_GntR"/>
    <property type="match status" value="1"/>
</dbReference>
<dbReference type="InterPro" id="IPR050490">
    <property type="entry name" value="Bact_solute-bd_prot1"/>
</dbReference>
<protein>
    <submittedName>
        <fullName evidence="5">Extracellular solute-binding protein</fullName>
    </submittedName>
</protein>